<dbReference type="RefSeq" id="WP_072848263.1">
    <property type="nucleotide sequence ID" value="NZ_FQVI01000001.1"/>
</dbReference>
<feature type="transmembrane region" description="Helical" evidence="3">
    <location>
        <begin position="34"/>
        <end position="54"/>
    </location>
</feature>
<dbReference type="EMBL" id="FQVI01000001">
    <property type="protein sequence ID" value="SHE32703.1"/>
    <property type="molecule type" value="Genomic_DNA"/>
</dbReference>
<dbReference type="EC" id="3.4.23.-" evidence="1"/>
<gene>
    <name evidence="4" type="ORF">SAMN02745158_00142</name>
</gene>
<comment type="function">
    <text evidence="1">Probable aspartic protease that is responsible for the proteolytic cleavage of the RNA polymerase sigma E factor (SigE/spoIIGB) to yield the active peptide in the mother cell during sporulation. Responds to a signal from the forespore that is triggered by the extracellular signal protein SpoIIR.</text>
</comment>
<dbReference type="PIRSF" id="PIRSF018571">
    <property type="entry name" value="SpoIIGA"/>
    <property type="match status" value="1"/>
</dbReference>
<keyword evidence="1" id="KW-1003">Cell membrane</keyword>
<keyword evidence="3" id="KW-1133">Transmembrane helix</keyword>
<dbReference type="STRING" id="1122155.SAMN02745158_00142"/>
<comment type="similarity">
    <text evidence="1">Belongs to the peptidase U4 family.</text>
</comment>
<keyword evidence="1" id="KW-0749">Sporulation</keyword>
<dbReference type="GO" id="GO:0030435">
    <property type="term" value="P:sporulation resulting in formation of a cellular spore"/>
    <property type="evidence" value="ECO:0007669"/>
    <property type="project" value="UniProtKB-KW"/>
</dbReference>
<keyword evidence="5" id="KW-1185">Reference proteome</keyword>
<keyword evidence="1" id="KW-0645">Protease</keyword>
<name>A0A1M4SKD0_9CLOT</name>
<accession>A0A1M4SKD0</accession>
<dbReference type="GO" id="GO:0030436">
    <property type="term" value="P:asexual sporulation"/>
    <property type="evidence" value="ECO:0007669"/>
    <property type="project" value="InterPro"/>
</dbReference>
<dbReference type="OrthoDB" id="2690199at2"/>
<comment type="subcellular location">
    <subcellularLocation>
        <location evidence="1">Cell membrane</location>
    </subcellularLocation>
</comment>
<feature type="transmembrane region" description="Helical" evidence="3">
    <location>
        <begin position="6"/>
        <end position="22"/>
    </location>
</feature>
<dbReference type="AlphaFoldDB" id="A0A1M4SKD0"/>
<feature type="active site" evidence="2">
    <location>
        <position position="183"/>
    </location>
</feature>
<evidence type="ECO:0000256" key="3">
    <source>
        <dbReference type="SAM" id="Phobius"/>
    </source>
</evidence>
<organism evidence="4 5">
    <name type="scientific">Lactonifactor longoviformis DSM 17459</name>
    <dbReference type="NCBI Taxonomy" id="1122155"/>
    <lineage>
        <taxon>Bacteria</taxon>
        <taxon>Bacillati</taxon>
        <taxon>Bacillota</taxon>
        <taxon>Clostridia</taxon>
        <taxon>Eubacteriales</taxon>
        <taxon>Clostridiaceae</taxon>
        <taxon>Lactonifactor</taxon>
    </lineage>
</organism>
<evidence type="ECO:0000313" key="5">
    <source>
        <dbReference type="Proteomes" id="UP000184245"/>
    </source>
</evidence>
<dbReference type="GO" id="GO:0005886">
    <property type="term" value="C:plasma membrane"/>
    <property type="evidence" value="ECO:0007669"/>
    <property type="project" value="UniProtKB-SubCell"/>
</dbReference>
<protein>
    <recommendedName>
        <fullName evidence="1">Sporulation sigma-E factor-processing peptidase</fullName>
        <ecNumber evidence="1">3.4.23.-</ecNumber>
    </recommendedName>
    <alternativeName>
        <fullName evidence="1">Membrane-associated aspartic protease</fullName>
    </alternativeName>
    <alternativeName>
        <fullName evidence="1">Stage II sporulation protein GA</fullName>
    </alternativeName>
</protein>
<feature type="transmembrane region" description="Helical" evidence="3">
    <location>
        <begin position="92"/>
        <end position="110"/>
    </location>
</feature>
<keyword evidence="1" id="KW-0064">Aspartyl protease</keyword>
<dbReference type="InterPro" id="IPR005081">
    <property type="entry name" value="SpoIIGA"/>
</dbReference>
<evidence type="ECO:0000256" key="1">
    <source>
        <dbReference type="PIRNR" id="PIRNR018571"/>
    </source>
</evidence>
<dbReference type="GO" id="GO:0006508">
    <property type="term" value="P:proteolysis"/>
    <property type="evidence" value="ECO:0007669"/>
    <property type="project" value="UniProtKB-KW"/>
</dbReference>
<sequence>MYYEIYIDVLFVVNMVMDYFLLRLVNRLLGGSATCLRSLAGSAIGAAGMCLAVLLPFRSIWIILLFMHGFIGILMVRVGCGCKGIKRMVRGVLTLYLAAFLAGGLIQALLETTRLGNWAREILLGESPGAVGIRTFLFLSIVSYWAIIIGIRLYGYLKAKVSEIYDISLYVNGKCERVKGLYDTGNHLQDTVTHKPVSVVEYQAVKKLLSEEQDMQLQNMMQFGESGDAVEKMHPHYVLYHSVGKEQGLLLAVTLDILCVSLDSDSKLIQRPVVALTGDKLSQGNKFQMIINPKIIDN</sequence>
<dbReference type="GO" id="GO:0004190">
    <property type="term" value="F:aspartic-type endopeptidase activity"/>
    <property type="evidence" value="ECO:0007669"/>
    <property type="project" value="UniProtKB-KW"/>
</dbReference>
<proteinExistence type="inferred from homology"/>
<feature type="transmembrane region" description="Helical" evidence="3">
    <location>
        <begin position="60"/>
        <end position="80"/>
    </location>
</feature>
<dbReference type="Proteomes" id="UP000184245">
    <property type="component" value="Unassembled WGS sequence"/>
</dbReference>
<keyword evidence="1 3" id="KW-0472">Membrane</keyword>
<keyword evidence="1" id="KW-0378">Hydrolase</keyword>
<feature type="transmembrane region" description="Helical" evidence="3">
    <location>
        <begin position="130"/>
        <end position="154"/>
    </location>
</feature>
<dbReference type="Pfam" id="PF03419">
    <property type="entry name" value="Peptidase_U4"/>
    <property type="match status" value="1"/>
</dbReference>
<evidence type="ECO:0000313" key="4">
    <source>
        <dbReference type="EMBL" id="SHE32703.1"/>
    </source>
</evidence>
<keyword evidence="3" id="KW-0812">Transmembrane</keyword>
<evidence type="ECO:0000256" key="2">
    <source>
        <dbReference type="PIRSR" id="PIRSR018571-1"/>
    </source>
</evidence>
<reference evidence="4 5" key="1">
    <citation type="submission" date="2016-11" db="EMBL/GenBank/DDBJ databases">
        <authorList>
            <person name="Jaros S."/>
            <person name="Januszkiewicz K."/>
            <person name="Wedrychowicz H."/>
        </authorList>
    </citation>
    <scope>NUCLEOTIDE SEQUENCE [LARGE SCALE GENOMIC DNA]</scope>
    <source>
        <strain evidence="4 5">DSM 17459</strain>
    </source>
</reference>